<protein>
    <submittedName>
        <fullName evidence="3">Ribonuclease H-like domain-containing protein</fullName>
    </submittedName>
</protein>
<dbReference type="SUPFAM" id="SSF56219">
    <property type="entry name" value="DNase I-like"/>
    <property type="match status" value="1"/>
</dbReference>
<feature type="region of interest" description="Disordered" evidence="1">
    <location>
        <begin position="528"/>
        <end position="614"/>
    </location>
</feature>
<dbReference type="Gene3D" id="3.60.10.10">
    <property type="entry name" value="Endonuclease/exonuclease/phosphatase"/>
    <property type="match status" value="1"/>
</dbReference>
<dbReference type="PANTHER" id="PTHR11439">
    <property type="entry name" value="GAG-POL-RELATED RETROTRANSPOSON"/>
    <property type="match status" value="1"/>
</dbReference>
<evidence type="ECO:0000313" key="4">
    <source>
        <dbReference type="Proteomes" id="UP001151760"/>
    </source>
</evidence>
<dbReference type="CDD" id="cd09272">
    <property type="entry name" value="RNase_HI_RT_Ty1"/>
    <property type="match status" value="1"/>
</dbReference>
<feature type="compositionally biased region" description="Polar residues" evidence="1">
    <location>
        <begin position="539"/>
        <end position="560"/>
    </location>
</feature>
<dbReference type="InterPro" id="IPR036691">
    <property type="entry name" value="Endo/exonu/phosph_ase_sf"/>
</dbReference>
<evidence type="ECO:0000313" key="3">
    <source>
        <dbReference type="EMBL" id="GJS88481.1"/>
    </source>
</evidence>
<keyword evidence="4" id="KW-1185">Reference proteome</keyword>
<dbReference type="SUPFAM" id="SSF56672">
    <property type="entry name" value="DNA/RNA polymerases"/>
    <property type="match status" value="1"/>
</dbReference>
<accession>A0ABQ4ZG12</accession>
<evidence type="ECO:0000259" key="2">
    <source>
        <dbReference type="Pfam" id="PF07727"/>
    </source>
</evidence>
<feature type="compositionally biased region" description="Basic and acidic residues" evidence="1">
    <location>
        <begin position="602"/>
        <end position="614"/>
    </location>
</feature>
<reference evidence="3" key="2">
    <citation type="submission" date="2022-01" db="EMBL/GenBank/DDBJ databases">
        <authorList>
            <person name="Yamashiro T."/>
            <person name="Shiraishi A."/>
            <person name="Satake H."/>
            <person name="Nakayama K."/>
        </authorList>
    </citation>
    <scope>NUCLEOTIDE SEQUENCE</scope>
</reference>
<dbReference type="PANTHER" id="PTHR11439:SF508">
    <property type="entry name" value="RNA-DIRECTED DNA POLYMERASE"/>
    <property type="match status" value="1"/>
</dbReference>
<gene>
    <name evidence="3" type="ORF">Tco_0771117</name>
</gene>
<dbReference type="InterPro" id="IPR013103">
    <property type="entry name" value="RVT_2"/>
</dbReference>
<dbReference type="Proteomes" id="UP001151760">
    <property type="component" value="Unassembled WGS sequence"/>
</dbReference>
<dbReference type="InterPro" id="IPR043502">
    <property type="entry name" value="DNA/RNA_pol_sf"/>
</dbReference>
<feature type="domain" description="Reverse transcriptase Ty1/copia-type" evidence="2">
    <location>
        <begin position="69"/>
        <end position="135"/>
    </location>
</feature>
<proteinExistence type="predicted"/>
<reference evidence="3" key="1">
    <citation type="journal article" date="2022" name="Int. J. Mol. Sci.">
        <title>Draft Genome of Tanacetum Coccineum: Genomic Comparison of Closely Related Tanacetum-Family Plants.</title>
        <authorList>
            <person name="Yamashiro T."/>
            <person name="Shiraishi A."/>
            <person name="Nakayama K."/>
            <person name="Satake H."/>
        </authorList>
    </citation>
    <scope>NUCLEOTIDE SEQUENCE</scope>
</reference>
<evidence type="ECO:0000256" key="1">
    <source>
        <dbReference type="SAM" id="MobiDB-lite"/>
    </source>
</evidence>
<dbReference type="Pfam" id="PF07727">
    <property type="entry name" value="RVT_2"/>
    <property type="match status" value="1"/>
</dbReference>
<dbReference type="EMBL" id="BQNB010011276">
    <property type="protein sequence ID" value="GJS88481.1"/>
    <property type="molecule type" value="Genomic_DNA"/>
</dbReference>
<name>A0ABQ4ZG12_9ASTR</name>
<organism evidence="3 4">
    <name type="scientific">Tanacetum coccineum</name>
    <dbReference type="NCBI Taxonomy" id="301880"/>
    <lineage>
        <taxon>Eukaryota</taxon>
        <taxon>Viridiplantae</taxon>
        <taxon>Streptophyta</taxon>
        <taxon>Embryophyta</taxon>
        <taxon>Tracheophyta</taxon>
        <taxon>Spermatophyta</taxon>
        <taxon>Magnoliopsida</taxon>
        <taxon>eudicotyledons</taxon>
        <taxon>Gunneridae</taxon>
        <taxon>Pentapetalae</taxon>
        <taxon>asterids</taxon>
        <taxon>campanulids</taxon>
        <taxon>Asterales</taxon>
        <taxon>Asteraceae</taxon>
        <taxon>Asteroideae</taxon>
        <taxon>Anthemideae</taxon>
        <taxon>Anthemidinae</taxon>
        <taxon>Tanacetum</taxon>
    </lineage>
</organism>
<sequence length="1588" mass="180411">MLAVTRIPPWDKVFVLVLGQIQELFTSSSELVRNINTAFSVDSGNDADSINDNPSPRIIHQTSCVYTPQQNGIDYEETFSHVVKMVTVGCLLNIVMLMSWPVFQLDVNNAFLYGDLKEVVFMKPPEGYFSFDTKSKSDYYLYTKSDKGVFLALLVYVDDIIITDTDKGICLNQKKYVLDLLFEYGMLACKPAKTPLMSKLVISNESSDKDPLLQNITDYHKLIGKLIYLTNTRPDISYVVHCLSQFMHSPLTSHLKIAFNILRYLKSCPGLGVHVTKTSGMFLTAYSDADWAKCIVIRKSVTGYCVFLNNSLVFWKSKKQNTLSKSLSESEYQALASVTSEVPFWVRLFNVPLSRQNEPKVASIASKLGEVMEVDNAYFSNTQKECLTKPNVIDGKTFKEWPFQECLRASNSRDDGPFGGVEFPRNANPNYRHHNHTPIGNHHEEIPGREGLVHGMRVSLERSSNVEILLDDTPDHGKIIRTNTKTVNDVVDNISNCRKSVLEINDFKEPFMEHNILTSESTCNASDLVSGLNKDGPHETTNGSLDKLNNTGQAGENNSIGAEGRQHKSGNEMINYKVPISNKKSEGTETNNNKVWKRRVRKGEEKKTNGETKCESYGGKRSFEECGEGDIMDIDSVKKVKDHLKEDGGNVWRGTGIYGWPTQQDKFQTWALLRSLKSYQRRPWVCSGDFNEVLYAYEKAGRRGCNINQMTAFLEACNFCNLEDMSATGVKFTWNNGRRGAANVKKRLDRFLSHQDWLDLFPGASFHNLARIASDHSPILCCLFPLANDVGAGLENDPCAIVEECAARLSEWNKNSFGHQHELREEIKELLNREEKIWKQRSRIQWLSEGDKNTVSSFREYSIEKRDRICLRLYRMMTSLPQDCDSTVKDIDRSLTHNDRISLERHVTSTEVYDALMQMALTKATGPDGMCALFFQKFWVFDNSTSVEQHELREEIKELLNREEKIWKQRSRIKWLSEGDKNTRFFHSRATNRRKRNRILRLKDEDVRWVDNEKDVCSLVARYFTNLFCSSLPQDCDSTVKDIDRSLTHNDRISLERHVTSTEVYDALMQMALTKATGPDEVLSSMIRKSVTQGQIHGIKVCRGASEFEGCKLKSILDQYCKVSGQDINYEKSEISFSENVEQQARSRVTQSLSVLHLDKIKKKLGGWKEKTLSIAGKEVLIKSVAQAMPMYVMNIFLLPETLIDDIHKALNLFWWGDGRYGLPTLRAVQQGFSCKASVAVDHVTITLSASFVAVKDLVHMGCKWNVGDGRTINVWEDFWLADPKKLGPKPHNTDVSYVRDLLNNEGNDWNHHLLTSLFPPDIANKIACCFVSDIRPDTLYWHNSPRGQFACNSAYLLALETSQELGLWTIRNKHFHRQFDRREANVEIMAKKMQLDYSDANKKDGSGGVDLTQTASVGVTHSIASWALGCTNTVIIEGDVPNCAFVLAAKGDRVVDRLSNARSRHGPAESGSAAFGLWDTVSLVHFMALISSYDLGGVIVIMVESVIYTDHKSLQHIFDQKELNMRQRMWIDLFSDYECEIRYHPGKANMVADVLSRKERVKPRHVREWTYGYSQLELSGMILAAHE</sequence>
<comment type="caution">
    <text evidence="3">The sequence shown here is derived from an EMBL/GenBank/DDBJ whole genome shotgun (WGS) entry which is preliminary data.</text>
</comment>